<evidence type="ECO:0000256" key="2">
    <source>
        <dbReference type="ARBA" id="ARBA00022438"/>
    </source>
</evidence>
<feature type="binding site" evidence="6">
    <location>
        <position position="204"/>
    </location>
    <ligand>
        <name>a divalent metal cation</name>
        <dbReference type="ChEBI" id="CHEBI:60240"/>
        <label>2</label>
        <note>catalytic</note>
    </ligand>
</feature>
<proteinExistence type="inferred from homology"/>
<keyword evidence="4 6" id="KW-0479">Metal-binding</keyword>
<comment type="cofactor">
    <cofactor evidence="6">
        <name>Co(2+)</name>
        <dbReference type="ChEBI" id="CHEBI:48828"/>
    </cofactor>
    <cofactor evidence="6">
        <name>Zn(2+)</name>
        <dbReference type="ChEBI" id="CHEBI:29105"/>
    </cofactor>
    <cofactor evidence="6">
        <name>Mn(2+)</name>
        <dbReference type="ChEBI" id="CHEBI:29035"/>
    </cofactor>
    <cofactor evidence="6">
        <name>Fe(2+)</name>
        <dbReference type="ChEBI" id="CHEBI:29033"/>
    </cofactor>
    <text evidence="6">Binds 2 divalent metal cations per subunit. Has a high-affinity and a low affinity metal-binding site. The true nature of the physiological cofactor is under debate. The enzyme is active with cobalt, zinc, manganese or divalent iron ions. Most likely, methionine aminopeptidases function as mononuclear Fe(2+)-metalloproteases under physiological conditions, and the catalytically relevant metal-binding site has been assigned to the histidine-containing high-affinity site.</text>
</comment>
<dbReference type="SUPFAM" id="SSF55920">
    <property type="entry name" value="Creatinase/aminopeptidase"/>
    <property type="match status" value="1"/>
</dbReference>
<evidence type="ECO:0000259" key="8">
    <source>
        <dbReference type="Pfam" id="PF00557"/>
    </source>
</evidence>
<evidence type="ECO:0000313" key="10">
    <source>
        <dbReference type="Proteomes" id="UP000177199"/>
    </source>
</evidence>
<evidence type="ECO:0000256" key="5">
    <source>
        <dbReference type="ARBA" id="ARBA00022801"/>
    </source>
</evidence>
<dbReference type="EMBL" id="MFZV01000049">
    <property type="protein sequence ID" value="OGK30221.1"/>
    <property type="molecule type" value="Genomic_DNA"/>
</dbReference>
<comment type="function">
    <text evidence="1 6">Removes the N-terminal methionine from nascent proteins. The N-terminal methionine is often cleaved when the second residue in the primary sequence is small and uncharged (Met-Ala-, Cys, Gly, Pro, Ser, Thr, or Val). Requires deformylation of the N(alpha)-formylated initiator methionine before it can be hydrolyzed.</text>
</comment>
<sequence length="250" mass="27857">MINLKSKQEIEIMAEAGRRLREVAKDLKKIIVPGITTKFIDEKAEEFIIAQGGESSFNKVDDYSWSTCLPINNQIVHTPPSDRILLNGDLLTLDIGLYLEGYHTDFATSFIVGKNKDKRTLNFLKIGRDTLLKAIKKAVIGNHIGDISKTIQTNIESSHFNVSETLVGHGIGHDLHEDPMVPGILDTKVENTPKIEEGLVIAVEVIYMMGKRKVEYEKGDKWSIKTIDNSLSACFEHTIAVTDKGPIILT</sequence>
<comment type="subunit">
    <text evidence="6">Monomer.</text>
</comment>
<dbReference type="Pfam" id="PF00557">
    <property type="entry name" value="Peptidase_M24"/>
    <property type="match status" value="1"/>
</dbReference>
<feature type="binding site" evidence="6">
    <location>
        <position position="176"/>
    </location>
    <ligand>
        <name>substrate</name>
    </ligand>
</feature>
<dbReference type="InterPro" id="IPR002467">
    <property type="entry name" value="Pept_M24A_MAP1"/>
</dbReference>
<feature type="binding site" evidence="6">
    <location>
        <position position="236"/>
    </location>
    <ligand>
        <name>a divalent metal cation</name>
        <dbReference type="ChEBI" id="CHEBI:60240"/>
        <label>1</label>
    </ligand>
</feature>
<comment type="similarity">
    <text evidence="6">Belongs to the peptidase M24A family. Methionine aminopeptidase type 1 subfamily.</text>
</comment>
<dbReference type="Proteomes" id="UP000177199">
    <property type="component" value="Unassembled WGS sequence"/>
</dbReference>
<evidence type="ECO:0000256" key="4">
    <source>
        <dbReference type="ARBA" id="ARBA00022723"/>
    </source>
</evidence>
<evidence type="ECO:0000256" key="6">
    <source>
        <dbReference type="HAMAP-Rule" id="MF_01974"/>
    </source>
</evidence>
<keyword evidence="3 6" id="KW-0645">Protease</keyword>
<gene>
    <name evidence="6" type="primary">map</name>
    <name evidence="9" type="ORF">A3F29_03570</name>
</gene>
<feature type="binding site" evidence="6">
    <location>
        <position position="169"/>
    </location>
    <ligand>
        <name>a divalent metal cation</name>
        <dbReference type="ChEBI" id="CHEBI:60240"/>
        <label>2</label>
        <note>catalytic</note>
    </ligand>
</feature>
<evidence type="ECO:0000313" key="9">
    <source>
        <dbReference type="EMBL" id="OGK30221.1"/>
    </source>
</evidence>
<dbReference type="PRINTS" id="PR00599">
    <property type="entry name" value="MAPEPTIDASE"/>
</dbReference>
<keyword evidence="5 6" id="KW-0378">Hydrolase</keyword>
<evidence type="ECO:0000256" key="7">
    <source>
        <dbReference type="RuleBase" id="RU003653"/>
    </source>
</evidence>
<feature type="binding site" evidence="6">
    <location>
        <position position="105"/>
    </location>
    <ligand>
        <name>a divalent metal cation</name>
        <dbReference type="ChEBI" id="CHEBI:60240"/>
        <label>1</label>
    </ligand>
</feature>
<comment type="catalytic activity">
    <reaction evidence="6 7">
        <text>Release of N-terminal amino acids, preferentially methionine, from peptides and arylamides.</text>
        <dbReference type="EC" id="3.4.11.18"/>
    </reaction>
</comment>
<dbReference type="PANTHER" id="PTHR43330">
    <property type="entry name" value="METHIONINE AMINOPEPTIDASE"/>
    <property type="match status" value="1"/>
</dbReference>
<evidence type="ECO:0000256" key="3">
    <source>
        <dbReference type="ARBA" id="ARBA00022670"/>
    </source>
</evidence>
<protein>
    <recommendedName>
        <fullName evidence="6 7">Methionine aminopeptidase</fullName>
        <shortName evidence="6">MAP</shortName>
        <shortName evidence="6">MetAP</shortName>
        <ecNumber evidence="6 7">3.4.11.18</ecNumber>
    </recommendedName>
    <alternativeName>
        <fullName evidence="6">Peptidase M</fullName>
    </alternativeName>
</protein>
<dbReference type="HAMAP" id="MF_01974">
    <property type="entry name" value="MetAP_1"/>
    <property type="match status" value="1"/>
</dbReference>
<dbReference type="GO" id="GO:0070006">
    <property type="term" value="F:metalloaminopeptidase activity"/>
    <property type="evidence" value="ECO:0007669"/>
    <property type="project" value="UniProtKB-UniRule"/>
</dbReference>
<dbReference type="AlphaFoldDB" id="A0A1F7HG53"/>
<dbReference type="GO" id="GO:0004239">
    <property type="term" value="F:initiator methionyl aminopeptidase activity"/>
    <property type="evidence" value="ECO:0007669"/>
    <property type="project" value="UniProtKB-UniRule"/>
</dbReference>
<dbReference type="Gene3D" id="3.90.230.10">
    <property type="entry name" value="Creatinase/methionine aminopeptidase superfamily"/>
    <property type="match status" value="1"/>
</dbReference>
<dbReference type="GO" id="GO:0046872">
    <property type="term" value="F:metal ion binding"/>
    <property type="evidence" value="ECO:0007669"/>
    <property type="project" value="UniProtKB-UniRule"/>
</dbReference>
<dbReference type="InterPro" id="IPR001714">
    <property type="entry name" value="Pept_M24_MAP"/>
</dbReference>
<feature type="binding site" evidence="6">
    <location>
        <position position="236"/>
    </location>
    <ligand>
        <name>a divalent metal cation</name>
        <dbReference type="ChEBI" id="CHEBI:60240"/>
        <label>2</label>
        <note>catalytic</note>
    </ligand>
</feature>
<comment type="caution">
    <text evidence="9">The sequence shown here is derived from an EMBL/GenBank/DDBJ whole genome shotgun (WGS) entry which is preliminary data.</text>
</comment>
<dbReference type="EC" id="3.4.11.18" evidence="6 7"/>
<feature type="binding site" evidence="6">
    <location>
        <position position="105"/>
    </location>
    <ligand>
        <name>a divalent metal cation</name>
        <dbReference type="ChEBI" id="CHEBI:60240"/>
        <label>2</label>
        <note>catalytic</note>
    </ligand>
</feature>
<feature type="binding site" evidence="6">
    <location>
        <position position="94"/>
    </location>
    <ligand>
        <name>a divalent metal cation</name>
        <dbReference type="ChEBI" id="CHEBI:60240"/>
        <label>1</label>
    </ligand>
</feature>
<dbReference type="NCBIfam" id="TIGR00500">
    <property type="entry name" value="met_pdase_I"/>
    <property type="match status" value="1"/>
</dbReference>
<accession>A0A1F7HG53</accession>
<keyword evidence="2 6" id="KW-0031">Aminopeptidase</keyword>
<dbReference type="GO" id="GO:0005829">
    <property type="term" value="C:cytosol"/>
    <property type="evidence" value="ECO:0007669"/>
    <property type="project" value="TreeGrafter"/>
</dbReference>
<dbReference type="PANTHER" id="PTHR43330:SF27">
    <property type="entry name" value="METHIONINE AMINOPEPTIDASE"/>
    <property type="match status" value="1"/>
</dbReference>
<dbReference type="InterPro" id="IPR000994">
    <property type="entry name" value="Pept_M24"/>
</dbReference>
<organism evidence="9 10">
    <name type="scientific">Candidatus Roizmanbacteria bacterium RIFCSPHIGHO2_12_FULL_33_9</name>
    <dbReference type="NCBI Taxonomy" id="1802045"/>
    <lineage>
        <taxon>Bacteria</taxon>
        <taxon>Candidatus Roizmaniibacteriota</taxon>
    </lineage>
</organism>
<dbReference type="InterPro" id="IPR036005">
    <property type="entry name" value="Creatinase/aminopeptidase-like"/>
</dbReference>
<feature type="domain" description="Peptidase M24" evidence="8">
    <location>
        <begin position="11"/>
        <end position="243"/>
    </location>
</feature>
<name>A0A1F7HG53_9BACT</name>
<evidence type="ECO:0000256" key="1">
    <source>
        <dbReference type="ARBA" id="ARBA00002521"/>
    </source>
</evidence>
<dbReference type="GO" id="GO:0006508">
    <property type="term" value="P:proteolysis"/>
    <property type="evidence" value="ECO:0007669"/>
    <property type="project" value="UniProtKB-KW"/>
</dbReference>
<feature type="binding site" evidence="6">
    <location>
        <position position="77"/>
    </location>
    <ligand>
        <name>substrate</name>
    </ligand>
</feature>
<reference evidence="9 10" key="1">
    <citation type="journal article" date="2016" name="Nat. Commun.">
        <title>Thousands of microbial genomes shed light on interconnected biogeochemical processes in an aquifer system.</title>
        <authorList>
            <person name="Anantharaman K."/>
            <person name="Brown C.T."/>
            <person name="Hug L.A."/>
            <person name="Sharon I."/>
            <person name="Castelle C.J."/>
            <person name="Probst A.J."/>
            <person name="Thomas B.C."/>
            <person name="Singh A."/>
            <person name="Wilkins M.J."/>
            <person name="Karaoz U."/>
            <person name="Brodie E.L."/>
            <person name="Williams K.H."/>
            <person name="Hubbard S.S."/>
            <person name="Banfield J.F."/>
        </authorList>
    </citation>
    <scope>NUCLEOTIDE SEQUENCE [LARGE SCALE GENOMIC DNA]</scope>
</reference>